<dbReference type="PANTHER" id="PTHR31532:SF10">
    <property type="entry name" value="BIORIENTATION OF CHROMOSOMES IN CELL DIVISION PROTEIN 1-LIKE 1"/>
    <property type="match status" value="1"/>
</dbReference>
<proteinExistence type="predicted"/>
<dbReference type="STRING" id="6832.A0A553PFW3"/>
<feature type="compositionally biased region" description="Polar residues" evidence="1">
    <location>
        <begin position="350"/>
        <end position="370"/>
    </location>
</feature>
<protein>
    <recommendedName>
        <fullName evidence="2">BOD1/SHG1 domain-containing protein</fullName>
    </recommendedName>
</protein>
<feature type="region of interest" description="Disordered" evidence="1">
    <location>
        <begin position="1199"/>
        <end position="1228"/>
    </location>
</feature>
<evidence type="ECO:0000256" key="1">
    <source>
        <dbReference type="SAM" id="MobiDB-lite"/>
    </source>
</evidence>
<feature type="compositionally biased region" description="Basic and acidic residues" evidence="1">
    <location>
        <begin position="371"/>
        <end position="391"/>
    </location>
</feature>
<feature type="compositionally biased region" description="Basic and acidic residues" evidence="1">
    <location>
        <begin position="162"/>
        <end position="177"/>
    </location>
</feature>
<evidence type="ECO:0000313" key="4">
    <source>
        <dbReference type="Proteomes" id="UP000318571"/>
    </source>
</evidence>
<feature type="domain" description="BOD1/SHG1" evidence="2">
    <location>
        <begin position="19"/>
        <end position="113"/>
    </location>
</feature>
<feature type="non-terminal residue" evidence="3">
    <location>
        <position position="1228"/>
    </location>
</feature>
<feature type="compositionally biased region" description="Basic and acidic residues" evidence="1">
    <location>
        <begin position="590"/>
        <end position="654"/>
    </location>
</feature>
<dbReference type="InterPro" id="IPR055264">
    <property type="entry name" value="BOD1/SHG1_dom"/>
</dbReference>
<feature type="compositionally biased region" description="Acidic residues" evidence="1">
    <location>
        <begin position="889"/>
        <end position="900"/>
    </location>
</feature>
<feature type="compositionally biased region" description="Low complexity" evidence="1">
    <location>
        <begin position="670"/>
        <end position="686"/>
    </location>
</feature>
<dbReference type="GO" id="GO:0031297">
    <property type="term" value="P:replication fork processing"/>
    <property type="evidence" value="ECO:0007669"/>
    <property type="project" value="TreeGrafter"/>
</dbReference>
<dbReference type="AlphaFoldDB" id="A0A553PFW3"/>
<feature type="compositionally biased region" description="Basic and acidic residues" evidence="1">
    <location>
        <begin position="932"/>
        <end position="941"/>
    </location>
</feature>
<feature type="region of interest" description="Disordered" evidence="1">
    <location>
        <begin position="124"/>
        <end position="806"/>
    </location>
</feature>
<reference evidence="3 4" key="1">
    <citation type="journal article" date="2018" name="Nat. Ecol. Evol.">
        <title>Genomic signatures of mitonuclear coevolution across populations of Tigriopus californicus.</title>
        <authorList>
            <person name="Barreto F.S."/>
            <person name="Watson E.T."/>
            <person name="Lima T.G."/>
            <person name="Willett C.S."/>
            <person name="Edmands S."/>
            <person name="Li W."/>
            <person name="Burton R.S."/>
        </authorList>
    </citation>
    <scope>NUCLEOTIDE SEQUENCE [LARGE SCALE GENOMIC DNA]</scope>
    <source>
        <strain evidence="3 4">San Diego</strain>
    </source>
</reference>
<dbReference type="OMA" id="QHGTERN"/>
<feature type="compositionally biased region" description="Pro residues" evidence="1">
    <location>
        <begin position="281"/>
        <end position="319"/>
    </location>
</feature>
<feature type="compositionally biased region" description="Acidic residues" evidence="1">
    <location>
        <begin position="922"/>
        <end position="931"/>
    </location>
</feature>
<evidence type="ECO:0000313" key="3">
    <source>
        <dbReference type="EMBL" id="TRY76553.1"/>
    </source>
</evidence>
<feature type="compositionally biased region" description="Low complexity" evidence="1">
    <location>
        <begin position="259"/>
        <end position="280"/>
    </location>
</feature>
<feature type="compositionally biased region" description="Pro residues" evidence="1">
    <location>
        <begin position="199"/>
        <end position="220"/>
    </location>
</feature>
<feature type="compositionally biased region" description="Low complexity" evidence="1">
    <location>
        <begin position="842"/>
        <end position="858"/>
    </location>
</feature>
<evidence type="ECO:0000259" key="2">
    <source>
        <dbReference type="Pfam" id="PF05205"/>
    </source>
</evidence>
<feature type="compositionally biased region" description="Basic and acidic residues" evidence="1">
    <location>
        <begin position="484"/>
        <end position="507"/>
    </location>
</feature>
<feature type="compositionally biased region" description="Basic residues" evidence="1">
    <location>
        <begin position="576"/>
        <end position="589"/>
    </location>
</feature>
<feature type="compositionally biased region" description="Basic and acidic residues" evidence="1">
    <location>
        <begin position="764"/>
        <end position="790"/>
    </location>
</feature>
<feature type="compositionally biased region" description="Basic and acidic residues" evidence="1">
    <location>
        <begin position="861"/>
        <end position="874"/>
    </location>
</feature>
<accession>A0A553PFW3</accession>
<sequence length="1228" mass="133118">MDGPAGRALPHADPAVVEKLVEELKSQGVFDQFRKECLAEVDTKNLRSRVEGSVNRFLSKQSSGWKPSQNKNHLRNLLRKHIQESSYLESGMDRIVDQVVNPKILSVIEPQVEGVICNFLGVAKPPEEDETEPSPAAEPVANGHISDVEMGEKLSNISSEDIEMRSAEDPTSTRDDPGAPPTASPTGTPQIPGGDISPLTPPLPPSPGSPHTPPLPPPTSAPSAPTEVVMEEVIALEDQHAMSPVSDTDFDNVSPPKDSPITPSESSLPSPPGEESQPLSLPLPPQAPPPPPPPAQQPPPPPETPPLPPGPVGRPPSPLTSPIGSSSDDMDHNEDTGTSPAPPNPPRGASSLSGPSDISDTDLPASNSNSEGEKDMSEADLNALEKARAELQAKLAAASIEEDDSEGEIRTDDDSEATNKSYVEKFNEIMSSDASVPPTPDQSGSKIPTPPPGDAVSPISDSMSPLAMSKTSEEVKSSSSESDDDKKPEGVGMSKKKDGHNSDDDRSGNSGGASANPDPKSQPHPPPEEKDSQGPPDQASKSPKCDDKKNRRSSSTSSSHDRKPHRSSKKEDEKKKSGHSHSHPHKSSKHRPDDKHRRKSTEERRSKDVKDTKDTKETKDAKEKKKLDKERIEKEKIKLQAIEKKIKEKDKFSDFDMFAPKPPKPKAVLSRPPSSASSKGSASPLAFGAKSPLAFGSKTPPAFGSKTPPAFGSKTPPSFGSKTPPVFGHKSQPKANGSHVANGLKPPPPLIKTSSAGTGSPGPDNDKMKKVKAEKEKIDKDSPKVERKVFPELPLPKTNGDKLKQHEVDILEAKQRLEEARQKRLVEIKKLELEKKQKKRSMSSSTGDSSPSSSATHSKPPKSESKKTKVKDKPTVVPKERKKLTLSDLSDEEEVSDWSDAEAPSSVRNASKRKRKPVLADSSEDDEDRDDESGSKSDKGPKRQTRTLALKAKADSILNSDPATKVFQGFKEDGAEEGDRKTDALEEHSRVLAEYLDDEDNISLDEVPLDELDLPNELLTLEDLHDPEATCNLLKGFGGHPTLTQGPPQWLKAVLSSWNLTRSEVNLFYQRPTKILSQVKPISEYAYNRSRPKLGRKSSPPLETWSTKPVVSTPEPVLFDEPDFFGFESTAEAEKKFLFRLNPDSPIDENGNTFGMKSEDFLDLEQIENDDDDDDGKNIVLPQLNVNIEDQLLRELEVLADEEPESAPDPQTSTDAPPVVNGGSEDLD</sequence>
<dbReference type="Pfam" id="PF05205">
    <property type="entry name" value="COMPASS-Shg1"/>
    <property type="match status" value="1"/>
</dbReference>
<dbReference type="GO" id="GO:0048188">
    <property type="term" value="C:Set1C/COMPASS complex"/>
    <property type="evidence" value="ECO:0007669"/>
    <property type="project" value="TreeGrafter"/>
</dbReference>
<gene>
    <name evidence="3" type="ORF">TCAL_02667</name>
</gene>
<keyword evidence="4" id="KW-1185">Reference proteome</keyword>
<organism evidence="3 4">
    <name type="scientific">Tigriopus californicus</name>
    <name type="common">Marine copepod</name>
    <dbReference type="NCBI Taxonomy" id="6832"/>
    <lineage>
        <taxon>Eukaryota</taxon>
        <taxon>Metazoa</taxon>
        <taxon>Ecdysozoa</taxon>
        <taxon>Arthropoda</taxon>
        <taxon>Crustacea</taxon>
        <taxon>Multicrustacea</taxon>
        <taxon>Hexanauplia</taxon>
        <taxon>Copepoda</taxon>
        <taxon>Harpacticoida</taxon>
        <taxon>Harpacticidae</taxon>
        <taxon>Tigriopus</taxon>
    </lineage>
</organism>
<feature type="region of interest" description="Disordered" evidence="1">
    <location>
        <begin position="827"/>
        <end position="948"/>
    </location>
</feature>
<dbReference type="EMBL" id="VCGU01000004">
    <property type="protein sequence ID" value="TRY76553.1"/>
    <property type="molecule type" value="Genomic_DNA"/>
</dbReference>
<dbReference type="Proteomes" id="UP000318571">
    <property type="component" value="Chromosome 5"/>
</dbReference>
<dbReference type="PANTHER" id="PTHR31532">
    <property type="entry name" value="BIORIENTATION OF CHROMOSOMES IN CELL DIVISION 1 FAMILY MEMBER"/>
    <property type="match status" value="1"/>
</dbReference>
<comment type="caution">
    <text evidence="3">The sequence shown here is derived from an EMBL/GenBank/DDBJ whole genome shotgun (WGS) entry which is preliminary data.</text>
</comment>
<name>A0A553PFW3_TIGCA</name>